<evidence type="ECO:0000313" key="2">
    <source>
        <dbReference type="EMBL" id="MBW0557980.1"/>
    </source>
</evidence>
<name>A0A9Q3JA34_9BASI</name>
<keyword evidence="3" id="KW-1185">Reference proteome</keyword>
<dbReference type="AlphaFoldDB" id="A0A9Q3JA34"/>
<gene>
    <name evidence="2" type="ORF">O181_097695</name>
</gene>
<reference evidence="2" key="1">
    <citation type="submission" date="2021-03" db="EMBL/GenBank/DDBJ databases">
        <title>Draft genome sequence of rust myrtle Austropuccinia psidii MF-1, a brazilian biotype.</title>
        <authorList>
            <person name="Quecine M.C."/>
            <person name="Pachon D.M.R."/>
            <person name="Bonatelli M.L."/>
            <person name="Correr F.H."/>
            <person name="Franceschini L.M."/>
            <person name="Leite T.F."/>
            <person name="Margarido G.R.A."/>
            <person name="Almeida C.A."/>
            <person name="Ferrarezi J.A."/>
            <person name="Labate C.A."/>
        </authorList>
    </citation>
    <scope>NUCLEOTIDE SEQUENCE</scope>
    <source>
        <strain evidence="2">MF-1</strain>
    </source>
</reference>
<feature type="region of interest" description="Disordered" evidence="1">
    <location>
        <begin position="1"/>
        <end position="41"/>
    </location>
</feature>
<dbReference type="EMBL" id="AVOT02066088">
    <property type="protein sequence ID" value="MBW0557980.1"/>
    <property type="molecule type" value="Genomic_DNA"/>
</dbReference>
<protein>
    <submittedName>
        <fullName evidence="2">Uncharacterized protein</fullName>
    </submittedName>
</protein>
<accession>A0A9Q3JA34</accession>
<comment type="caution">
    <text evidence="2">The sequence shown here is derived from an EMBL/GenBank/DDBJ whole genome shotgun (WGS) entry which is preliminary data.</text>
</comment>
<dbReference type="Proteomes" id="UP000765509">
    <property type="component" value="Unassembled WGS sequence"/>
</dbReference>
<proteinExistence type="predicted"/>
<sequence>MDRGIENEPQEEFEGNQEVETQEPEHGPSTESLSNQIKPEEPKSLAWYLDKEIKENKEWATFDPKRWEGCINMNLPPSSKYDDFIKNKNLQVNNLNLIPCPEFWKIYDEPEKNKSYI</sequence>
<evidence type="ECO:0000256" key="1">
    <source>
        <dbReference type="SAM" id="MobiDB-lite"/>
    </source>
</evidence>
<feature type="compositionally biased region" description="Acidic residues" evidence="1">
    <location>
        <begin position="8"/>
        <end position="22"/>
    </location>
</feature>
<evidence type="ECO:0000313" key="3">
    <source>
        <dbReference type="Proteomes" id="UP000765509"/>
    </source>
</evidence>
<organism evidence="2 3">
    <name type="scientific">Austropuccinia psidii MF-1</name>
    <dbReference type="NCBI Taxonomy" id="1389203"/>
    <lineage>
        <taxon>Eukaryota</taxon>
        <taxon>Fungi</taxon>
        <taxon>Dikarya</taxon>
        <taxon>Basidiomycota</taxon>
        <taxon>Pucciniomycotina</taxon>
        <taxon>Pucciniomycetes</taxon>
        <taxon>Pucciniales</taxon>
        <taxon>Sphaerophragmiaceae</taxon>
        <taxon>Austropuccinia</taxon>
    </lineage>
</organism>